<accession>A0AA39N2E9</accession>
<reference evidence="2" key="1">
    <citation type="submission" date="2023-06" db="EMBL/GenBank/DDBJ databases">
        <authorList>
            <consortium name="Lawrence Berkeley National Laboratory"/>
            <person name="Ahrendt S."/>
            <person name="Sahu N."/>
            <person name="Indic B."/>
            <person name="Wong-Bajracharya J."/>
            <person name="Merenyi Z."/>
            <person name="Ke H.-M."/>
            <person name="Monk M."/>
            <person name="Kocsube S."/>
            <person name="Drula E."/>
            <person name="Lipzen A."/>
            <person name="Balint B."/>
            <person name="Henrissat B."/>
            <person name="Andreopoulos B."/>
            <person name="Martin F.M."/>
            <person name="Harder C.B."/>
            <person name="Rigling D."/>
            <person name="Ford K.L."/>
            <person name="Foster G.D."/>
            <person name="Pangilinan J."/>
            <person name="Papanicolaou A."/>
            <person name="Barry K."/>
            <person name="LaButti K."/>
            <person name="Viragh M."/>
            <person name="Koriabine M."/>
            <person name="Yan M."/>
            <person name="Riley R."/>
            <person name="Champramary S."/>
            <person name="Plett K.L."/>
            <person name="Tsai I.J."/>
            <person name="Slot J."/>
            <person name="Sipos G."/>
            <person name="Plett J."/>
            <person name="Nagy L.G."/>
            <person name="Grigoriev I.V."/>
        </authorList>
    </citation>
    <scope>NUCLEOTIDE SEQUENCE</scope>
    <source>
        <strain evidence="2">CCBAS 213</strain>
    </source>
</reference>
<keyword evidence="1" id="KW-0472">Membrane</keyword>
<proteinExistence type="predicted"/>
<sequence length="219" mass="24899">MLCSLRYPNMPGIFKKMFIKFLYPIALIIGKYPWHIYVVFVLSFSLWSRNIEQIALGCFVGAVFPGSWTIITMQEDQDNKRAAALKKVEQQFIEFNTYIDNQRASCQVDTRESDAYQLCSLTVTQQCLVSKQIAEALYSAERALAARVSPRWTDLDRITTGLGTQERRVQAIVENYLAFRSTLPFTAPHDQLDAAQQWVAQVNAAYPPIAADPVDESFL</sequence>
<evidence type="ECO:0000313" key="2">
    <source>
        <dbReference type="EMBL" id="KAK0455716.1"/>
    </source>
</evidence>
<dbReference type="GeneID" id="85363824"/>
<evidence type="ECO:0000256" key="1">
    <source>
        <dbReference type="SAM" id="Phobius"/>
    </source>
</evidence>
<gene>
    <name evidence="2" type="ORF">EV420DRAFT_1749137</name>
</gene>
<organism evidence="2 3">
    <name type="scientific">Armillaria tabescens</name>
    <name type="common">Ringless honey mushroom</name>
    <name type="synonym">Agaricus tabescens</name>
    <dbReference type="NCBI Taxonomy" id="1929756"/>
    <lineage>
        <taxon>Eukaryota</taxon>
        <taxon>Fungi</taxon>
        <taxon>Dikarya</taxon>
        <taxon>Basidiomycota</taxon>
        <taxon>Agaricomycotina</taxon>
        <taxon>Agaricomycetes</taxon>
        <taxon>Agaricomycetidae</taxon>
        <taxon>Agaricales</taxon>
        <taxon>Marasmiineae</taxon>
        <taxon>Physalacriaceae</taxon>
        <taxon>Desarmillaria</taxon>
    </lineage>
</organism>
<feature type="transmembrane region" description="Helical" evidence="1">
    <location>
        <begin position="53"/>
        <end position="71"/>
    </location>
</feature>
<dbReference type="EMBL" id="JAUEPS010000024">
    <property type="protein sequence ID" value="KAK0455716.1"/>
    <property type="molecule type" value="Genomic_DNA"/>
</dbReference>
<keyword evidence="1" id="KW-1133">Transmembrane helix</keyword>
<evidence type="ECO:0000313" key="3">
    <source>
        <dbReference type="Proteomes" id="UP001175211"/>
    </source>
</evidence>
<comment type="caution">
    <text evidence="2">The sequence shown here is derived from an EMBL/GenBank/DDBJ whole genome shotgun (WGS) entry which is preliminary data.</text>
</comment>
<keyword evidence="1" id="KW-0812">Transmembrane</keyword>
<protein>
    <submittedName>
        <fullName evidence="2">Uncharacterized protein</fullName>
    </submittedName>
</protein>
<dbReference type="Proteomes" id="UP001175211">
    <property type="component" value="Unassembled WGS sequence"/>
</dbReference>
<name>A0AA39N2E9_ARMTA</name>
<dbReference type="AlphaFoldDB" id="A0AA39N2E9"/>
<keyword evidence="3" id="KW-1185">Reference proteome</keyword>
<feature type="transmembrane region" description="Helical" evidence="1">
    <location>
        <begin position="21"/>
        <end position="47"/>
    </location>
</feature>
<dbReference type="RefSeq" id="XP_060329226.1">
    <property type="nucleotide sequence ID" value="XM_060480276.1"/>
</dbReference>